<organism evidence="2 3">
    <name type="scientific">Pseudomonas xantholysinigenes</name>
    <dbReference type="NCBI Taxonomy" id="2745490"/>
    <lineage>
        <taxon>Bacteria</taxon>
        <taxon>Pseudomonadati</taxon>
        <taxon>Pseudomonadota</taxon>
        <taxon>Gammaproteobacteria</taxon>
        <taxon>Pseudomonadales</taxon>
        <taxon>Pseudomonadaceae</taxon>
        <taxon>Pseudomonas</taxon>
    </lineage>
</organism>
<proteinExistence type="predicted"/>
<name>A0A9E6Q0D6_9PSED</name>
<evidence type="ECO:0000313" key="3">
    <source>
        <dbReference type="Proteomes" id="UP000633418"/>
    </source>
</evidence>
<dbReference type="RefSeq" id="WP_186662414.1">
    <property type="nucleotide sequence ID" value="NZ_CP077095.1"/>
</dbReference>
<dbReference type="InterPro" id="IPR006683">
    <property type="entry name" value="Thioestr_dom"/>
</dbReference>
<feature type="domain" description="Thioesterase" evidence="1">
    <location>
        <begin position="53"/>
        <end position="126"/>
    </location>
</feature>
<sequence>MERDNPFWRVVRGQLPQPNAAKLLGWRFVDYREDLRQIEVEYEASSSLTNPLGYIQGGMLTAMLDDCMGPAIYAMLGWEQVALTTRMTTRFLNPALPGRILGCARLIRRGPKGWYTSGQLMDAKRNVLVTGSARFKVFELPR</sequence>
<dbReference type="Gene3D" id="3.10.129.10">
    <property type="entry name" value="Hotdog Thioesterase"/>
    <property type="match status" value="1"/>
</dbReference>
<dbReference type="AlphaFoldDB" id="A0A9E6Q0D6"/>
<dbReference type="CDD" id="cd03443">
    <property type="entry name" value="PaaI_thioesterase"/>
    <property type="match status" value="1"/>
</dbReference>
<dbReference type="KEGG" id="pxn:HU772_010835"/>
<reference evidence="2 3" key="1">
    <citation type="journal article" date="2020" name="Microorganisms">
        <title>Reliable Identification of Environmental Pseudomonas Isolates Using the rpoD Gene.</title>
        <authorList>
            <consortium name="The Broad Institute Genome Sequencing Platform"/>
            <person name="Girard L."/>
            <person name="Lood C."/>
            <person name="Rokni-Zadeh H."/>
            <person name="van Noort V."/>
            <person name="Lavigne R."/>
            <person name="De Mot R."/>
        </authorList>
    </citation>
    <scope>NUCLEOTIDE SEQUENCE [LARGE SCALE GENOMIC DNA]</scope>
    <source>
        <strain evidence="2 3">RW9S1A</strain>
    </source>
</reference>
<evidence type="ECO:0000259" key="1">
    <source>
        <dbReference type="Pfam" id="PF03061"/>
    </source>
</evidence>
<dbReference type="SUPFAM" id="SSF54637">
    <property type="entry name" value="Thioesterase/thiol ester dehydrase-isomerase"/>
    <property type="match status" value="1"/>
</dbReference>
<accession>A0A9E6Q0D6</accession>
<gene>
    <name evidence="2" type="ORF">HU772_010835</name>
</gene>
<keyword evidence="3" id="KW-1185">Reference proteome</keyword>
<evidence type="ECO:0000313" key="2">
    <source>
        <dbReference type="EMBL" id="QXI40528.1"/>
    </source>
</evidence>
<dbReference type="EMBL" id="CP077095">
    <property type="protein sequence ID" value="QXI40528.1"/>
    <property type="molecule type" value="Genomic_DNA"/>
</dbReference>
<reference evidence="2 3" key="2">
    <citation type="journal article" date="2021" name="Microorganisms">
        <title>The Ever-Expanding Pseudomonas Genus: Description of 43 New Species and Partition of the Pseudomonas putida Group.</title>
        <authorList>
            <person name="Girard L."/>
            <person name="Lood C."/>
            <person name="Hofte M."/>
            <person name="Vandamme P."/>
            <person name="Rokni-Zadeh H."/>
            <person name="van Noort V."/>
            <person name="Lavigne R."/>
            <person name="De Mot R."/>
        </authorList>
    </citation>
    <scope>NUCLEOTIDE SEQUENCE [LARGE SCALE GENOMIC DNA]</scope>
    <source>
        <strain evidence="2 3">RW9S1A</strain>
    </source>
</reference>
<dbReference type="Proteomes" id="UP000633418">
    <property type="component" value="Chromosome"/>
</dbReference>
<protein>
    <submittedName>
        <fullName evidence="2">PaaI family thioesterase</fullName>
    </submittedName>
</protein>
<dbReference type="GO" id="GO:0016790">
    <property type="term" value="F:thiolester hydrolase activity"/>
    <property type="evidence" value="ECO:0007669"/>
    <property type="project" value="UniProtKB-ARBA"/>
</dbReference>
<dbReference type="InterPro" id="IPR029069">
    <property type="entry name" value="HotDog_dom_sf"/>
</dbReference>
<dbReference type="Pfam" id="PF03061">
    <property type="entry name" value="4HBT"/>
    <property type="match status" value="1"/>
</dbReference>